<evidence type="ECO:0000256" key="1">
    <source>
        <dbReference type="SAM" id="Coils"/>
    </source>
</evidence>
<keyword evidence="4" id="KW-1185">Reference proteome</keyword>
<dbReference type="InterPro" id="IPR041249">
    <property type="entry name" value="HEPN_DZIP3"/>
</dbReference>
<dbReference type="Pfam" id="PF18738">
    <property type="entry name" value="HEPN_DZIP3"/>
    <property type="match status" value="1"/>
</dbReference>
<protein>
    <recommendedName>
        <fullName evidence="2">DZIP3-like HEPN domain-containing protein</fullName>
    </recommendedName>
</protein>
<proteinExistence type="predicted"/>
<dbReference type="OrthoDB" id="5964200at2759"/>
<evidence type="ECO:0000313" key="3">
    <source>
        <dbReference type="EnsemblMetazoa" id="CLYHEMP010126.1"/>
    </source>
</evidence>
<sequence length="335" mass="39317">MSTYKSVKDATEELEYWIRLATFEHEPLRESLLFVLHNKSKDPTYQGLPENPTLLYQAILNKQPIINRLVRKNVLKPKQVDLLLPPNGNQTFSEKFDITLIKILIEDFTTLQAPTRGWRGQPRPNDKRLADFVVRALEWRNFLNHAAAKKIDLIHFNQRWQLGCSIIQGLGYTTYNTNFLKSIPLDPKHDVVLKSLHSLMANLKLDQDNQLHLVQRLRKYADDTFDDLADQIDEIADDQQDLQHQVNDNHEKLAERIDEMADDQQDLQQQVNENHDQLAERIDEMTDDQQDLQQQVNDNHDQLAERIDEMTDDQQDLQQQVNDNHDQFAERINEI</sequence>
<accession>A0A7M5V5T7</accession>
<evidence type="ECO:0000313" key="4">
    <source>
        <dbReference type="Proteomes" id="UP000594262"/>
    </source>
</evidence>
<evidence type="ECO:0000259" key="2">
    <source>
        <dbReference type="Pfam" id="PF18738"/>
    </source>
</evidence>
<dbReference type="AlphaFoldDB" id="A0A7M5V5T7"/>
<feature type="domain" description="DZIP3-like HEPN" evidence="2">
    <location>
        <begin position="55"/>
        <end position="188"/>
    </location>
</feature>
<organism evidence="3 4">
    <name type="scientific">Clytia hemisphaerica</name>
    <dbReference type="NCBI Taxonomy" id="252671"/>
    <lineage>
        <taxon>Eukaryota</taxon>
        <taxon>Metazoa</taxon>
        <taxon>Cnidaria</taxon>
        <taxon>Hydrozoa</taxon>
        <taxon>Hydroidolina</taxon>
        <taxon>Leptothecata</taxon>
        <taxon>Obeliida</taxon>
        <taxon>Clytiidae</taxon>
        <taxon>Clytia</taxon>
    </lineage>
</organism>
<dbReference type="EnsemblMetazoa" id="CLYHEMT010126.1">
    <property type="protein sequence ID" value="CLYHEMP010126.1"/>
    <property type="gene ID" value="CLYHEMG010126"/>
</dbReference>
<dbReference type="Proteomes" id="UP000594262">
    <property type="component" value="Unplaced"/>
</dbReference>
<reference evidence="3" key="1">
    <citation type="submission" date="2021-01" db="UniProtKB">
        <authorList>
            <consortium name="EnsemblMetazoa"/>
        </authorList>
    </citation>
    <scope>IDENTIFICATION</scope>
</reference>
<name>A0A7M5V5T7_9CNID</name>
<keyword evidence="1" id="KW-0175">Coiled coil</keyword>
<feature type="coiled-coil region" evidence="1">
    <location>
        <begin position="225"/>
        <end position="327"/>
    </location>
</feature>
<dbReference type="Gene3D" id="1.20.120.20">
    <property type="entry name" value="Apolipoprotein"/>
    <property type="match status" value="1"/>
</dbReference>